<reference evidence="6" key="1">
    <citation type="submission" date="2014-09" db="EMBL/GenBank/DDBJ databases">
        <authorList>
            <person name="Magalhaes I.L.F."/>
            <person name="Oliveira U."/>
            <person name="Santos F.R."/>
            <person name="Vidigal T.H.D.A."/>
            <person name="Brescovit A.D."/>
            <person name="Santos A.J."/>
        </authorList>
    </citation>
    <scope>NUCLEOTIDE SEQUENCE</scope>
    <source>
        <tissue evidence="6">Shoot tissue taken approximately 20 cm above the soil surface</tissue>
    </source>
</reference>
<evidence type="ECO:0000256" key="1">
    <source>
        <dbReference type="ARBA" id="ARBA00004123"/>
    </source>
</evidence>
<reference evidence="6" key="2">
    <citation type="journal article" date="2015" name="Data Brief">
        <title>Shoot transcriptome of the giant reed, Arundo donax.</title>
        <authorList>
            <person name="Barrero R.A."/>
            <person name="Guerrero F.D."/>
            <person name="Moolhuijzen P."/>
            <person name="Goolsby J.A."/>
            <person name="Tidwell J."/>
            <person name="Bellgard S.E."/>
            <person name="Bellgard M.I."/>
        </authorList>
    </citation>
    <scope>NUCLEOTIDE SEQUENCE</scope>
    <source>
        <tissue evidence="6">Shoot tissue taken approximately 20 cm above the soil surface</tissue>
    </source>
</reference>
<evidence type="ECO:0000256" key="3">
    <source>
        <dbReference type="ARBA" id="ARBA00023125"/>
    </source>
</evidence>
<keyword evidence="5" id="KW-0539">Nucleus</keyword>
<protein>
    <submittedName>
        <fullName evidence="6">Uncharacterized protein</fullName>
    </submittedName>
</protein>
<keyword evidence="3" id="KW-0238">DNA-binding</keyword>
<keyword evidence="4" id="KW-0804">Transcription</keyword>
<dbReference type="EMBL" id="GBRH01239424">
    <property type="protein sequence ID" value="JAD58471.1"/>
    <property type="molecule type" value="Transcribed_RNA"/>
</dbReference>
<evidence type="ECO:0000256" key="5">
    <source>
        <dbReference type="ARBA" id="ARBA00023242"/>
    </source>
</evidence>
<dbReference type="GO" id="GO:0005634">
    <property type="term" value="C:nucleus"/>
    <property type="evidence" value="ECO:0007669"/>
    <property type="project" value="UniProtKB-SubCell"/>
</dbReference>
<sequence>MERRFMSLSSGLQFLGVTNVIPVLAKTLTRTDSRLDQGRLQFSPREVMESPLMSMITPDERQSMQKEDNLEVLQLEVLDRHGRSYDMKFGYLGSNNAYEIQVTWASFCHTSLN</sequence>
<dbReference type="InterPro" id="IPR015300">
    <property type="entry name" value="DNA-bd_pseudobarrel_sf"/>
</dbReference>
<accession>A0A0A9B524</accession>
<dbReference type="PANTHER" id="PTHR34397:SF14">
    <property type="entry name" value="OS05G0233000 PROTEIN"/>
    <property type="match status" value="1"/>
</dbReference>
<name>A0A0A9B524_ARUDO</name>
<proteinExistence type="predicted"/>
<dbReference type="AlphaFoldDB" id="A0A0A9B524"/>
<comment type="subcellular location">
    <subcellularLocation>
        <location evidence="1">Nucleus</location>
    </subcellularLocation>
</comment>
<evidence type="ECO:0000256" key="2">
    <source>
        <dbReference type="ARBA" id="ARBA00023015"/>
    </source>
</evidence>
<evidence type="ECO:0000256" key="4">
    <source>
        <dbReference type="ARBA" id="ARBA00023163"/>
    </source>
</evidence>
<evidence type="ECO:0000313" key="6">
    <source>
        <dbReference type="EMBL" id="JAD58471.1"/>
    </source>
</evidence>
<organism evidence="6">
    <name type="scientific">Arundo donax</name>
    <name type="common">Giant reed</name>
    <name type="synonym">Donax arundinaceus</name>
    <dbReference type="NCBI Taxonomy" id="35708"/>
    <lineage>
        <taxon>Eukaryota</taxon>
        <taxon>Viridiplantae</taxon>
        <taxon>Streptophyta</taxon>
        <taxon>Embryophyta</taxon>
        <taxon>Tracheophyta</taxon>
        <taxon>Spermatophyta</taxon>
        <taxon>Magnoliopsida</taxon>
        <taxon>Liliopsida</taxon>
        <taxon>Poales</taxon>
        <taxon>Poaceae</taxon>
        <taxon>PACMAD clade</taxon>
        <taxon>Arundinoideae</taxon>
        <taxon>Arundineae</taxon>
        <taxon>Arundo</taxon>
    </lineage>
</organism>
<dbReference type="PANTHER" id="PTHR34397">
    <property type="entry name" value="OS05G0237600 PROTEIN"/>
    <property type="match status" value="1"/>
</dbReference>
<dbReference type="Gene3D" id="2.40.330.10">
    <property type="entry name" value="DNA-binding pseudobarrel domain"/>
    <property type="match status" value="1"/>
</dbReference>
<keyword evidence="2" id="KW-0805">Transcription regulation</keyword>
<dbReference type="GO" id="GO:0003677">
    <property type="term" value="F:DNA binding"/>
    <property type="evidence" value="ECO:0007669"/>
    <property type="project" value="UniProtKB-KW"/>
</dbReference>